<evidence type="ECO:0000256" key="6">
    <source>
        <dbReference type="ARBA" id="ARBA00022989"/>
    </source>
</evidence>
<comment type="caution">
    <text evidence="8">Lacks conserved residue(s) required for the propagation of feature annotation.</text>
</comment>
<keyword evidence="5 8" id="KW-0812">Transmembrane</keyword>
<dbReference type="GO" id="GO:0005886">
    <property type="term" value="C:plasma membrane"/>
    <property type="evidence" value="ECO:0007669"/>
    <property type="project" value="UniProtKB-SubCell"/>
</dbReference>
<sequence length="391" mass="42231">MKNVQKKVPSILLMIVLVGFPQISESIFTPALPEISRVMQVSPQVTQLTMSTYFGAFAFGVLFWGWLSDRIGRRPSMLWGIGIYLIGNLGLLSAPQFPELLMARMVQAFGASVGSVVTQTIMREAFSGITGAKVFAKIGAAMALAPALGPLIGGLVQTYFGYRSVFSVLVVLAISAGLYTFAALPETRVQKTPGKVAVGALMKRLLSDRKVWAYGILISGVNGILFSYYAEAPFIFMSHFKLTAIQYGLLGLVLAAASILGAVTTNYGLAHFDAVRVARSGLWLALFSGVGLVFASRNDQLILIIITIFGTFWGLNTTLPIALNLALVGYETVIGTASGLFSFAYYWLISLLTYGISRLHTGSILVLPIYMVSLMIIMLIAYYGGVRQNKA</sequence>
<comment type="subcellular location">
    <subcellularLocation>
        <location evidence="1 8">Cell membrane</location>
        <topology evidence="1 8">Multi-pass membrane protein</topology>
    </subcellularLocation>
</comment>
<proteinExistence type="inferred from homology"/>
<dbReference type="Pfam" id="PF07690">
    <property type="entry name" value="MFS_1"/>
    <property type="match status" value="1"/>
</dbReference>
<evidence type="ECO:0000256" key="7">
    <source>
        <dbReference type="ARBA" id="ARBA00023136"/>
    </source>
</evidence>
<gene>
    <name evidence="10" type="ORF">LFUMFP_430050</name>
</gene>
<keyword evidence="3 8" id="KW-0813">Transport</keyword>
<name>A0A2N9DXN6_9LACO</name>
<dbReference type="RefSeq" id="WP_106483498.1">
    <property type="nucleotide sequence ID" value="NZ_LT984417.1"/>
</dbReference>
<dbReference type="InterPro" id="IPR036259">
    <property type="entry name" value="MFS_trans_sf"/>
</dbReference>
<keyword evidence="6 8" id="KW-1133">Transmembrane helix</keyword>
<feature type="transmembrane region" description="Helical" evidence="8">
    <location>
        <begin position="50"/>
        <end position="67"/>
    </location>
</feature>
<dbReference type="PANTHER" id="PTHR23502:SF137">
    <property type="entry name" value="MAJOR FACILITATOR SUPERFAMILY (MFS) TRANSPORTER-RELATED"/>
    <property type="match status" value="1"/>
</dbReference>
<protein>
    <recommendedName>
        <fullName evidence="8">Bcr/CflA family efflux transporter</fullName>
    </recommendedName>
</protein>
<keyword evidence="11" id="KW-1185">Reference proteome</keyword>
<evidence type="ECO:0000256" key="1">
    <source>
        <dbReference type="ARBA" id="ARBA00004651"/>
    </source>
</evidence>
<organism evidence="10 11">
    <name type="scientific">Latilactobacillus fuchuensis</name>
    <dbReference type="NCBI Taxonomy" id="164393"/>
    <lineage>
        <taxon>Bacteria</taxon>
        <taxon>Bacillati</taxon>
        <taxon>Bacillota</taxon>
        <taxon>Bacilli</taxon>
        <taxon>Lactobacillales</taxon>
        <taxon>Lactobacillaceae</taxon>
        <taxon>Latilactobacillus</taxon>
    </lineage>
</organism>
<dbReference type="PANTHER" id="PTHR23502">
    <property type="entry name" value="MAJOR FACILITATOR SUPERFAMILY"/>
    <property type="match status" value="1"/>
</dbReference>
<comment type="similarity">
    <text evidence="2 8">Belongs to the major facilitator superfamily. Bcr/CmlA family.</text>
</comment>
<accession>A0A2N9DXN6</accession>
<keyword evidence="4 8" id="KW-1003">Cell membrane</keyword>
<evidence type="ECO:0000256" key="5">
    <source>
        <dbReference type="ARBA" id="ARBA00022692"/>
    </source>
</evidence>
<dbReference type="SUPFAM" id="SSF103473">
    <property type="entry name" value="MFS general substrate transporter"/>
    <property type="match status" value="1"/>
</dbReference>
<feature type="transmembrane region" description="Helical" evidence="8">
    <location>
        <begin position="249"/>
        <end position="270"/>
    </location>
</feature>
<dbReference type="Proteomes" id="UP000238739">
    <property type="component" value="Unassembled WGS sequence"/>
</dbReference>
<evidence type="ECO:0000256" key="3">
    <source>
        <dbReference type="ARBA" id="ARBA00022448"/>
    </source>
</evidence>
<dbReference type="InterPro" id="IPR020846">
    <property type="entry name" value="MFS_dom"/>
</dbReference>
<dbReference type="GO" id="GO:0042910">
    <property type="term" value="F:xenobiotic transmembrane transporter activity"/>
    <property type="evidence" value="ECO:0007669"/>
    <property type="project" value="InterPro"/>
</dbReference>
<feature type="transmembrane region" description="Helical" evidence="8">
    <location>
        <begin position="362"/>
        <end position="383"/>
    </location>
</feature>
<feature type="transmembrane region" description="Helical" evidence="8">
    <location>
        <begin position="211"/>
        <end position="229"/>
    </location>
</feature>
<dbReference type="AlphaFoldDB" id="A0A2N9DXN6"/>
<evidence type="ECO:0000259" key="9">
    <source>
        <dbReference type="PROSITE" id="PS50850"/>
    </source>
</evidence>
<dbReference type="InterPro" id="IPR004812">
    <property type="entry name" value="Efflux_drug-R_Bcr/CmlA"/>
</dbReference>
<feature type="transmembrane region" description="Helical" evidence="8">
    <location>
        <begin position="162"/>
        <end position="184"/>
    </location>
</feature>
<comment type="caution">
    <text evidence="10">The sequence shown here is derived from an EMBL/GenBank/DDBJ whole genome shotgun (WGS) entry which is preliminary data.</text>
</comment>
<dbReference type="PRINTS" id="PR01036">
    <property type="entry name" value="TCRTETB"/>
</dbReference>
<dbReference type="InterPro" id="IPR011701">
    <property type="entry name" value="MFS"/>
</dbReference>
<feature type="domain" description="Major facilitator superfamily (MFS) profile" evidence="9">
    <location>
        <begin position="10"/>
        <end position="390"/>
    </location>
</feature>
<dbReference type="PROSITE" id="PS50850">
    <property type="entry name" value="MFS"/>
    <property type="match status" value="1"/>
</dbReference>
<feature type="transmembrane region" description="Helical" evidence="8">
    <location>
        <begin position="134"/>
        <end position="156"/>
    </location>
</feature>
<evidence type="ECO:0000256" key="4">
    <source>
        <dbReference type="ARBA" id="ARBA00022475"/>
    </source>
</evidence>
<evidence type="ECO:0000313" key="11">
    <source>
        <dbReference type="Proteomes" id="UP000238739"/>
    </source>
</evidence>
<evidence type="ECO:0000256" key="8">
    <source>
        <dbReference type="RuleBase" id="RU365088"/>
    </source>
</evidence>
<dbReference type="GO" id="GO:1990961">
    <property type="term" value="P:xenobiotic detoxification by transmembrane export across the plasma membrane"/>
    <property type="evidence" value="ECO:0007669"/>
    <property type="project" value="InterPro"/>
</dbReference>
<dbReference type="CDD" id="cd17320">
    <property type="entry name" value="MFS_MdfA_MDR_like"/>
    <property type="match status" value="1"/>
</dbReference>
<feature type="transmembrane region" description="Helical" evidence="8">
    <location>
        <begin position="76"/>
        <end position="95"/>
    </location>
</feature>
<evidence type="ECO:0000313" key="10">
    <source>
        <dbReference type="EMBL" id="SPC39431.1"/>
    </source>
</evidence>
<dbReference type="NCBIfam" id="TIGR00710">
    <property type="entry name" value="efflux_Bcr_CflA"/>
    <property type="match status" value="1"/>
</dbReference>
<feature type="transmembrane region" description="Helical" evidence="8">
    <location>
        <begin position="333"/>
        <end position="356"/>
    </location>
</feature>
<dbReference type="Gene3D" id="1.20.1720.10">
    <property type="entry name" value="Multidrug resistance protein D"/>
    <property type="match status" value="1"/>
</dbReference>
<feature type="transmembrane region" description="Helical" evidence="8">
    <location>
        <begin position="301"/>
        <end position="326"/>
    </location>
</feature>
<evidence type="ECO:0000256" key="2">
    <source>
        <dbReference type="ARBA" id="ARBA00006236"/>
    </source>
</evidence>
<keyword evidence="7 8" id="KW-0472">Membrane</keyword>
<dbReference type="EMBL" id="OGVC01000038">
    <property type="protein sequence ID" value="SPC39431.1"/>
    <property type="molecule type" value="Genomic_DNA"/>
</dbReference>
<feature type="transmembrane region" description="Helical" evidence="8">
    <location>
        <begin position="277"/>
        <end position="295"/>
    </location>
</feature>
<reference evidence="10" key="1">
    <citation type="submission" date="2018-01" db="EMBL/GenBank/DDBJ databases">
        <authorList>
            <person name="Chaillou S."/>
        </authorList>
    </citation>
    <scope>NUCLEOTIDE SEQUENCE [LARGE SCALE GENOMIC DNA]</scope>
    <source>
        <strain evidence="10">MFPC41A2801</strain>
    </source>
</reference>